<evidence type="ECO:0000313" key="3">
    <source>
        <dbReference type="Proteomes" id="UP000192578"/>
    </source>
</evidence>
<evidence type="ECO:0000313" key="2">
    <source>
        <dbReference type="EMBL" id="OQV24976.1"/>
    </source>
</evidence>
<dbReference type="AlphaFoldDB" id="A0A1W0XBU8"/>
<keyword evidence="3" id="KW-1185">Reference proteome</keyword>
<feature type="transmembrane region" description="Helical" evidence="1">
    <location>
        <begin position="119"/>
        <end position="139"/>
    </location>
</feature>
<name>A0A1W0XBU8_HYPEX</name>
<dbReference type="EMBL" id="MTYJ01000004">
    <property type="protein sequence ID" value="OQV24976.1"/>
    <property type="molecule type" value="Genomic_DNA"/>
</dbReference>
<comment type="caution">
    <text evidence="2">The sequence shown here is derived from an EMBL/GenBank/DDBJ whole genome shotgun (WGS) entry which is preliminary data.</text>
</comment>
<feature type="transmembrane region" description="Helical" evidence="1">
    <location>
        <begin position="222"/>
        <end position="244"/>
    </location>
</feature>
<proteinExistence type="predicted"/>
<keyword evidence="1" id="KW-0812">Transmembrane</keyword>
<keyword evidence="1" id="KW-0472">Membrane</keyword>
<organism evidence="2 3">
    <name type="scientific">Hypsibius exemplaris</name>
    <name type="common">Freshwater tardigrade</name>
    <dbReference type="NCBI Taxonomy" id="2072580"/>
    <lineage>
        <taxon>Eukaryota</taxon>
        <taxon>Metazoa</taxon>
        <taxon>Ecdysozoa</taxon>
        <taxon>Tardigrada</taxon>
        <taxon>Eutardigrada</taxon>
        <taxon>Parachela</taxon>
        <taxon>Hypsibioidea</taxon>
        <taxon>Hypsibiidae</taxon>
        <taxon>Hypsibius</taxon>
    </lineage>
</organism>
<gene>
    <name evidence="2" type="ORF">BV898_01185</name>
</gene>
<sequence length="266" mass="30036">MSVTVSHETFLDEDVITVAASSTNPTTPVKTLDDNASDEASIQGEQIRRNSLYGLFRPLLILMRLGGMFYIQPKALHLQLNRIKDLSITVRPPATAGHQLSSSRRCRRGTLWEWFERCSQLYCILVFIIILTYGGKFLYNFQFGVGRLPFSVCNLGVIVGHSAYAIWIVEVMLTQAIMLHACWNKAQMYQLFTGWDHLYFPCPLASGTCPSFAELFRGRRNLLVGLAATNSLTTAIFMTVPLIFRTSAFAELRNVLYQGRRIVKDP</sequence>
<feature type="transmembrane region" description="Helical" evidence="1">
    <location>
        <begin position="151"/>
        <end position="169"/>
    </location>
</feature>
<accession>A0A1W0XBU8</accession>
<dbReference type="Proteomes" id="UP000192578">
    <property type="component" value="Unassembled WGS sequence"/>
</dbReference>
<protein>
    <submittedName>
        <fullName evidence="2">Uncharacterized protein</fullName>
    </submittedName>
</protein>
<keyword evidence="1" id="KW-1133">Transmembrane helix</keyword>
<reference evidence="3" key="1">
    <citation type="submission" date="2017-01" db="EMBL/GenBank/DDBJ databases">
        <title>Comparative genomics of anhydrobiosis in the tardigrade Hypsibius dujardini.</title>
        <authorList>
            <person name="Yoshida Y."/>
            <person name="Koutsovoulos G."/>
            <person name="Laetsch D."/>
            <person name="Stevens L."/>
            <person name="Kumar S."/>
            <person name="Horikawa D."/>
            <person name="Ishino K."/>
            <person name="Komine S."/>
            <person name="Tomita M."/>
            <person name="Blaxter M."/>
            <person name="Arakawa K."/>
        </authorList>
    </citation>
    <scope>NUCLEOTIDE SEQUENCE [LARGE SCALE GENOMIC DNA]</scope>
    <source>
        <strain evidence="3">Z151</strain>
    </source>
</reference>
<evidence type="ECO:0000256" key="1">
    <source>
        <dbReference type="SAM" id="Phobius"/>
    </source>
</evidence>